<accession>A0A4R6VVR4</accession>
<dbReference type="Proteomes" id="UP000295391">
    <property type="component" value="Unassembled WGS sequence"/>
</dbReference>
<gene>
    <name evidence="2" type="ORF">ATL17_0872</name>
</gene>
<sequence length="157" mass="16536">MRSILRLCTLIMLLLVPATSFAGVLAPTYVPVDETKFSIGLRFEFGDVVKPSVVGAVRKTHTDVDNQVTGAQFDVAVPFGPDQNFAPTLRLLGIYGNTDIQGLAGVGFDFSENQGILAVGAQIKHLEGGVHVDFGGGFAPYVGLSTYGGPPERGVTP</sequence>
<reference evidence="2 3" key="1">
    <citation type="submission" date="2019-03" db="EMBL/GenBank/DDBJ databases">
        <title>Genomic Encyclopedia of Type Strains, Phase III (KMG-III): the genomes of soil and plant-associated and newly described type strains.</title>
        <authorList>
            <person name="Whitman W."/>
        </authorList>
    </citation>
    <scope>NUCLEOTIDE SEQUENCE [LARGE SCALE GENOMIC DNA]</scope>
    <source>
        <strain evidence="2 3">CGMCC 1.7002</strain>
    </source>
</reference>
<keyword evidence="1" id="KW-0732">Signal</keyword>
<organism evidence="2 3">
    <name type="scientific">Maritalea mobilis</name>
    <dbReference type="NCBI Taxonomy" id="483324"/>
    <lineage>
        <taxon>Bacteria</taxon>
        <taxon>Pseudomonadati</taxon>
        <taxon>Pseudomonadota</taxon>
        <taxon>Alphaproteobacteria</taxon>
        <taxon>Hyphomicrobiales</taxon>
        <taxon>Devosiaceae</taxon>
        <taxon>Maritalea</taxon>
    </lineage>
</organism>
<evidence type="ECO:0000256" key="1">
    <source>
        <dbReference type="SAM" id="SignalP"/>
    </source>
</evidence>
<feature type="signal peptide" evidence="1">
    <location>
        <begin position="1"/>
        <end position="22"/>
    </location>
</feature>
<dbReference type="AlphaFoldDB" id="A0A4R6VVR4"/>
<proteinExistence type="predicted"/>
<evidence type="ECO:0000313" key="3">
    <source>
        <dbReference type="Proteomes" id="UP000295391"/>
    </source>
</evidence>
<name>A0A4R6VVR4_9HYPH</name>
<keyword evidence="3" id="KW-1185">Reference proteome</keyword>
<feature type="chain" id="PRO_5020687068" evidence="1">
    <location>
        <begin position="23"/>
        <end position="157"/>
    </location>
</feature>
<comment type="caution">
    <text evidence="2">The sequence shown here is derived from an EMBL/GenBank/DDBJ whole genome shotgun (WGS) entry which is preliminary data.</text>
</comment>
<dbReference type="EMBL" id="SNYR01000001">
    <property type="protein sequence ID" value="TDQ66866.1"/>
    <property type="molecule type" value="Genomic_DNA"/>
</dbReference>
<protein>
    <submittedName>
        <fullName evidence="2">Uncharacterized protein</fullName>
    </submittedName>
</protein>
<evidence type="ECO:0000313" key="2">
    <source>
        <dbReference type="EMBL" id="TDQ66866.1"/>
    </source>
</evidence>